<dbReference type="SUPFAM" id="SSF50475">
    <property type="entry name" value="FMN-binding split barrel"/>
    <property type="match status" value="1"/>
</dbReference>
<evidence type="ECO:0000256" key="4">
    <source>
        <dbReference type="ARBA" id="ARBA00038054"/>
    </source>
</evidence>
<evidence type="ECO:0000313" key="7">
    <source>
        <dbReference type="Proteomes" id="UP000295554"/>
    </source>
</evidence>
<dbReference type="GO" id="GO:0010181">
    <property type="term" value="F:FMN binding"/>
    <property type="evidence" value="ECO:0007669"/>
    <property type="project" value="InterPro"/>
</dbReference>
<dbReference type="PANTHER" id="PTHR33798">
    <property type="entry name" value="FLAVOPROTEIN OXYGENASE"/>
    <property type="match status" value="1"/>
</dbReference>
<dbReference type="PANTHER" id="PTHR33798:SF5">
    <property type="entry name" value="FLAVIN REDUCTASE LIKE DOMAIN-CONTAINING PROTEIN"/>
    <property type="match status" value="1"/>
</dbReference>
<dbReference type="InterPro" id="IPR002563">
    <property type="entry name" value="Flavin_Rdtase-like_dom"/>
</dbReference>
<gene>
    <name evidence="6" type="ORF">E2F43_07565</name>
</gene>
<keyword evidence="3" id="KW-0288">FMN</keyword>
<evidence type="ECO:0000256" key="3">
    <source>
        <dbReference type="ARBA" id="ARBA00022643"/>
    </source>
</evidence>
<dbReference type="EMBL" id="SMSE01000002">
    <property type="protein sequence ID" value="TDG13391.1"/>
    <property type="molecule type" value="Genomic_DNA"/>
</dbReference>
<feature type="domain" description="Flavin reductase like" evidence="5">
    <location>
        <begin position="30"/>
        <end position="164"/>
    </location>
</feature>
<name>A0A4R5LRB9_9GAMM</name>
<dbReference type="GO" id="GO:0016646">
    <property type="term" value="F:oxidoreductase activity, acting on the CH-NH group of donors, NAD or NADP as acceptor"/>
    <property type="evidence" value="ECO:0007669"/>
    <property type="project" value="UniProtKB-ARBA"/>
</dbReference>
<evidence type="ECO:0000256" key="2">
    <source>
        <dbReference type="ARBA" id="ARBA00022630"/>
    </source>
</evidence>
<organism evidence="6 7">
    <name type="scientific">Seongchinamella unica</name>
    <dbReference type="NCBI Taxonomy" id="2547392"/>
    <lineage>
        <taxon>Bacteria</taxon>
        <taxon>Pseudomonadati</taxon>
        <taxon>Pseudomonadota</taxon>
        <taxon>Gammaproteobacteria</taxon>
        <taxon>Cellvibrionales</taxon>
        <taxon>Halieaceae</taxon>
        <taxon>Seongchinamella</taxon>
    </lineage>
</organism>
<accession>A0A4R5LRB9</accession>
<dbReference type="Gene3D" id="2.30.110.10">
    <property type="entry name" value="Electron Transport, Fmn-binding Protein, Chain A"/>
    <property type="match status" value="1"/>
</dbReference>
<dbReference type="Pfam" id="PF01613">
    <property type="entry name" value="Flavin_Reduct"/>
    <property type="match status" value="1"/>
</dbReference>
<reference evidence="6 7" key="1">
    <citation type="submission" date="2019-03" db="EMBL/GenBank/DDBJ databases">
        <title>Seongchinamella monodicae gen. nov., sp. nov., a novel member of the Gammaproteobacteria isolated from a tidal mudflat of beach.</title>
        <authorList>
            <person name="Yang H.G."/>
            <person name="Kang J.W."/>
            <person name="Lee S.D."/>
        </authorList>
    </citation>
    <scope>NUCLEOTIDE SEQUENCE [LARGE SCALE GENOMIC DNA]</scope>
    <source>
        <strain evidence="6 7">GH4-78</strain>
    </source>
</reference>
<evidence type="ECO:0000313" key="6">
    <source>
        <dbReference type="EMBL" id="TDG13391.1"/>
    </source>
</evidence>
<comment type="similarity">
    <text evidence="4">Belongs to the flavoredoxin family.</text>
</comment>
<evidence type="ECO:0000259" key="5">
    <source>
        <dbReference type="Pfam" id="PF01613"/>
    </source>
</evidence>
<keyword evidence="7" id="KW-1185">Reference proteome</keyword>
<sequence>MKVTSDNLQAMPDRQRAALVNSLSGFKSANLVGTVSSEGRCNLAIMSSAVHLGSNPALLGLVIRPGGDERHTLANILASGCYSLNHVSADIVAQSHQTAARYDRDTSEFEATGLTPQWWPDFKAPLVAEARVKMAMRLREHLPLEINGTHFLIGEILALELPDASMGEDGSVDLATADSVALSGLDRYHTVRLHKRMAYAKPDLPPREIG</sequence>
<evidence type="ECO:0000256" key="1">
    <source>
        <dbReference type="ARBA" id="ARBA00001917"/>
    </source>
</evidence>
<proteinExistence type="inferred from homology"/>
<keyword evidence="2" id="KW-0285">Flavoprotein</keyword>
<dbReference type="AlphaFoldDB" id="A0A4R5LRB9"/>
<dbReference type="OrthoDB" id="5293996at2"/>
<dbReference type="RefSeq" id="WP_133211321.1">
    <property type="nucleotide sequence ID" value="NZ_SMSE01000002.1"/>
</dbReference>
<dbReference type="Proteomes" id="UP000295554">
    <property type="component" value="Unassembled WGS sequence"/>
</dbReference>
<protein>
    <submittedName>
        <fullName evidence="6">Flavin oxidoreductase</fullName>
    </submittedName>
</protein>
<dbReference type="InterPro" id="IPR012349">
    <property type="entry name" value="Split_barrel_FMN-bd"/>
</dbReference>
<comment type="cofactor">
    <cofactor evidence="1">
        <name>FMN</name>
        <dbReference type="ChEBI" id="CHEBI:58210"/>
    </cofactor>
</comment>
<comment type="caution">
    <text evidence="6">The sequence shown here is derived from an EMBL/GenBank/DDBJ whole genome shotgun (WGS) entry which is preliminary data.</text>
</comment>